<dbReference type="AlphaFoldDB" id="A0A3M7FWU7"/>
<dbReference type="SUPFAM" id="SSF103506">
    <property type="entry name" value="Mitochondrial carrier"/>
    <property type="match status" value="1"/>
</dbReference>
<feature type="repeat" description="Solcar" evidence="14">
    <location>
        <begin position="474"/>
        <end position="563"/>
    </location>
</feature>
<dbReference type="PROSITE" id="PS50920">
    <property type="entry name" value="SOLCAR"/>
    <property type="match status" value="3"/>
</dbReference>
<evidence type="ECO:0000256" key="10">
    <source>
        <dbReference type="ARBA" id="ARBA00022837"/>
    </source>
</evidence>
<comment type="similarity">
    <text evidence="3">Belongs to the mitochondrial carrier (TC 2.A.29) family.</text>
</comment>
<comment type="subcellular location">
    <subcellularLocation>
        <location evidence="2">Mitochondrion inner membrane</location>
        <topology evidence="2">Multi-pass membrane protein</topology>
    </subcellularLocation>
</comment>
<dbReference type="FunFam" id="1.50.40.10:FF:000016">
    <property type="entry name" value="Solute carrier family 25 member 23"/>
    <property type="match status" value="1"/>
</dbReference>
<dbReference type="VEuPathDB" id="FungiDB:BTJ68_14794"/>
<dbReference type="InterPro" id="IPR023395">
    <property type="entry name" value="MCP_dom_sf"/>
</dbReference>
<evidence type="ECO:0000256" key="15">
    <source>
        <dbReference type="SAM" id="MobiDB-lite"/>
    </source>
</evidence>
<feature type="transmembrane region" description="Helical" evidence="16">
    <location>
        <begin position="539"/>
        <end position="560"/>
    </location>
</feature>
<keyword evidence="12" id="KW-0496">Mitochondrion</keyword>
<accession>A0A3M7FWU7</accession>
<sequence>MLTPSASVGSKSRPRRAKHLNRPSGCVRHALHATLSEHTPRNPTSSWTQPEEPLAHDDGECSSKIPSHETPITHSPISESFMARSSESAAEQEARLKALWLKLNTKRKDTLDLPALKLGLQQMNHPLKDADTLISDMLAACDINKDGKISYDEFLKFCKETEKQLWTLFRSIDRDANGHLDKGELSAAFERAGVSVSQRRLDVFFSYIDRDDNGTIDFAEWRDFLLFMPTHSPGLKAVLSYYTSTVKVNAEGDVNLSDEALSGLGTILHFLHTSLFGAITQLVRPSNPAQAQATAPISDQIHDAAVMDTTTYNPATKTLENMPTTLDQAIEDDPYIPIKPARRKQDEPEPLRLIDFVPDVGYFIAGGISGITSRTATAPLDRLKVYLIAQTGQSKEAIEAAKHGAAVKAASSGVRSLWNAVRELWAAGGVRSLFAGNGLNIVKVMPESAVKFGSYEASKRFVAKFEGHDDPKSISAPSQFAAGGVAGMISQAVVYPLDTLKFRMQCETVPGGAQGNRLILQTAQRMWAKNGVFSFYRGLPMGLVGMFPYAAIDLFTFETLKKTIIRHNMKKYHYKNEEDALPGNFSLALMGGLSGAFGASMVYPLNLLRTRLQSQGTASHPRTYSGVFDVTRQTIKYEGVRGLFKGLTPNLLKVVPAVSITYVVYENTKKALHLH</sequence>
<dbReference type="InterPro" id="IPR011992">
    <property type="entry name" value="EF-hand-dom_pair"/>
</dbReference>
<dbReference type="PANTHER" id="PTHR24089">
    <property type="entry name" value="SOLUTE CARRIER FAMILY 25"/>
    <property type="match status" value="1"/>
</dbReference>
<evidence type="ECO:0000313" key="19">
    <source>
        <dbReference type="Proteomes" id="UP000268823"/>
    </source>
</evidence>
<dbReference type="Pfam" id="PF00153">
    <property type="entry name" value="Mito_carr"/>
    <property type="match status" value="3"/>
</dbReference>
<evidence type="ECO:0000256" key="16">
    <source>
        <dbReference type="SAM" id="Phobius"/>
    </source>
</evidence>
<keyword evidence="13 14" id="KW-0472">Membrane</keyword>
<dbReference type="InterPro" id="IPR002048">
    <property type="entry name" value="EF_hand_dom"/>
</dbReference>
<dbReference type="EMBL" id="QWIR01000024">
    <property type="protein sequence ID" value="RMY93066.1"/>
    <property type="molecule type" value="Genomic_DNA"/>
</dbReference>
<evidence type="ECO:0000256" key="5">
    <source>
        <dbReference type="ARBA" id="ARBA00022448"/>
    </source>
</evidence>
<dbReference type="InterPro" id="IPR018108">
    <property type="entry name" value="MCP_transmembrane"/>
</dbReference>
<organism evidence="18 19">
    <name type="scientific">Hortaea werneckii</name>
    <name type="common">Black yeast</name>
    <name type="synonym">Cladosporium werneckii</name>
    <dbReference type="NCBI Taxonomy" id="91943"/>
    <lineage>
        <taxon>Eukaryota</taxon>
        <taxon>Fungi</taxon>
        <taxon>Dikarya</taxon>
        <taxon>Ascomycota</taxon>
        <taxon>Pezizomycotina</taxon>
        <taxon>Dothideomycetes</taxon>
        <taxon>Dothideomycetidae</taxon>
        <taxon>Mycosphaerellales</taxon>
        <taxon>Teratosphaeriaceae</taxon>
        <taxon>Hortaea</taxon>
    </lineage>
</organism>
<proteinExistence type="inferred from homology"/>
<dbReference type="SUPFAM" id="SSF47473">
    <property type="entry name" value="EF-hand"/>
    <property type="match status" value="1"/>
</dbReference>
<name>A0A3M7FWU7_HORWE</name>
<keyword evidence="7" id="KW-0479">Metal-binding</keyword>
<keyword evidence="6 14" id="KW-0812">Transmembrane</keyword>
<evidence type="ECO:0000256" key="3">
    <source>
        <dbReference type="ARBA" id="ARBA00006375"/>
    </source>
</evidence>
<evidence type="ECO:0000256" key="6">
    <source>
        <dbReference type="ARBA" id="ARBA00022692"/>
    </source>
</evidence>
<dbReference type="PROSITE" id="PS50222">
    <property type="entry name" value="EF_HAND_2"/>
    <property type="match status" value="2"/>
</dbReference>
<evidence type="ECO:0000256" key="12">
    <source>
        <dbReference type="ARBA" id="ARBA00023128"/>
    </source>
</evidence>
<evidence type="ECO:0000256" key="2">
    <source>
        <dbReference type="ARBA" id="ARBA00004448"/>
    </source>
</evidence>
<evidence type="ECO:0000256" key="4">
    <source>
        <dbReference type="ARBA" id="ARBA00021935"/>
    </source>
</evidence>
<evidence type="ECO:0000256" key="11">
    <source>
        <dbReference type="ARBA" id="ARBA00022989"/>
    </source>
</evidence>
<dbReference type="OrthoDB" id="270584at2759"/>
<dbReference type="Proteomes" id="UP000268823">
    <property type="component" value="Unassembled WGS sequence"/>
</dbReference>
<feature type="domain" description="EF-hand" evidence="17">
    <location>
        <begin position="196"/>
        <end position="231"/>
    </location>
</feature>
<feature type="transmembrane region" description="Helical" evidence="16">
    <location>
        <begin position="581"/>
        <end position="605"/>
    </location>
</feature>
<keyword evidence="8" id="KW-0677">Repeat</keyword>
<dbReference type="GO" id="GO:0005743">
    <property type="term" value="C:mitochondrial inner membrane"/>
    <property type="evidence" value="ECO:0007669"/>
    <property type="project" value="UniProtKB-SubCell"/>
</dbReference>
<dbReference type="GO" id="GO:0055085">
    <property type="term" value="P:transmembrane transport"/>
    <property type="evidence" value="ECO:0007669"/>
    <property type="project" value="InterPro"/>
</dbReference>
<protein>
    <recommendedName>
        <fullName evidence="4">Mitochondrial thiamine pyrophosphate carrier 1</fullName>
    </recommendedName>
</protein>
<feature type="repeat" description="Solcar" evidence="14">
    <location>
        <begin position="582"/>
        <end position="671"/>
    </location>
</feature>
<feature type="compositionally biased region" description="Basic residues" evidence="15">
    <location>
        <begin position="12"/>
        <end position="21"/>
    </location>
</feature>
<evidence type="ECO:0000256" key="1">
    <source>
        <dbReference type="ARBA" id="ARBA00002238"/>
    </source>
</evidence>
<comment type="function">
    <text evidence="1">Mitochondrial transporter that mediates uptake of thiamine pyrophosphate (ThPP) into mitochondria.</text>
</comment>
<comment type="caution">
    <text evidence="18">The sequence shown here is derived from an EMBL/GenBank/DDBJ whole genome shotgun (WGS) entry which is preliminary data.</text>
</comment>
<evidence type="ECO:0000256" key="13">
    <source>
        <dbReference type="ARBA" id="ARBA00023136"/>
    </source>
</evidence>
<feature type="domain" description="EF-hand" evidence="17">
    <location>
        <begin position="160"/>
        <end position="195"/>
    </location>
</feature>
<dbReference type="PROSITE" id="PS00018">
    <property type="entry name" value="EF_HAND_1"/>
    <property type="match status" value="2"/>
</dbReference>
<dbReference type="Gene3D" id="1.10.238.10">
    <property type="entry name" value="EF-hand"/>
    <property type="match status" value="1"/>
</dbReference>
<gene>
    <name evidence="18" type="ORF">D0861_02150</name>
</gene>
<dbReference type="PRINTS" id="PR00926">
    <property type="entry name" value="MITOCARRIER"/>
</dbReference>
<dbReference type="Gene3D" id="1.50.40.10">
    <property type="entry name" value="Mitochondrial carrier domain"/>
    <property type="match status" value="1"/>
</dbReference>
<dbReference type="Pfam" id="PF13202">
    <property type="entry name" value="EF-hand_5"/>
    <property type="match status" value="1"/>
</dbReference>
<dbReference type="SMART" id="SM00054">
    <property type="entry name" value="EFh"/>
    <property type="match status" value="3"/>
</dbReference>
<evidence type="ECO:0000256" key="7">
    <source>
        <dbReference type="ARBA" id="ARBA00022723"/>
    </source>
</evidence>
<keyword evidence="10" id="KW-0106">Calcium</keyword>
<evidence type="ECO:0000256" key="14">
    <source>
        <dbReference type="PROSITE-ProRule" id="PRU00282"/>
    </source>
</evidence>
<evidence type="ECO:0000259" key="17">
    <source>
        <dbReference type="PROSITE" id="PS50222"/>
    </source>
</evidence>
<feature type="region of interest" description="Disordered" evidence="15">
    <location>
        <begin position="1"/>
        <end position="74"/>
    </location>
</feature>
<evidence type="ECO:0000256" key="9">
    <source>
        <dbReference type="ARBA" id="ARBA00022792"/>
    </source>
</evidence>
<dbReference type="GO" id="GO:0005509">
    <property type="term" value="F:calcium ion binding"/>
    <property type="evidence" value="ECO:0007669"/>
    <property type="project" value="InterPro"/>
</dbReference>
<keyword evidence="9" id="KW-0999">Mitochondrion inner membrane</keyword>
<keyword evidence="11 16" id="KW-1133">Transmembrane helix</keyword>
<dbReference type="InterPro" id="IPR002067">
    <property type="entry name" value="MCP"/>
</dbReference>
<keyword evidence="5" id="KW-0813">Transport</keyword>
<dbReference type="Pfam" id="PF13499">
    <property type="entry name" value="EF-hand_7"/>
    <property type="match status" value="1"/>
</dbReference>
<reference evidence="18 19" key="1">
    <citation type="journal article" date="2018" name="BMC Genomics">
        <title>Genomic evidence for intraspecific hybridization in a clonal and extremely halotolerant yeast.</title>
        <authorList>
            <person name="Gostincar C."/>
            <person name="Stajich J.E."/>
            <person name="Zupancic J."/>
            <person name="Zalar P."/>
            <person name="Gunde-Cimerman N."/>
        </authorList>
    </citation>
    <scope>NUCLEOTIDE SEQUENCE [LARGE SCALE GENOMIC DNA]</scope>
    <source>
        <strain evidence="18 19">EXF-2788</strain>
    </source>
</reference>
<dbReference type="InterPro" id="IPR018247">
    <property type="entry name" value="EF_Hand_1_Ca_BS"/>
</dbReference>
<dbReference type="CDD" id="cd00051">
    <property type="entry name" value="EFh"/>
    <property type="match status" value="1"/>
</dbReference>
<evidence type="ECO:0000256" key="8">
    <source>
        <dbReference type="ARBA" id="ARBA00022737"/>
    </source>
</evidence>
<feature type="compositionally biased region" description="Polar residues" evidence="15">
    <location>
        <begin position="1"/>
        <end position="10"/>
    </location>
</feature>
<evidence type="ECO:0000313" key="18">
    <source>
        <dbReference type="EMBL" id="RMY93066.1"/>
    </source>
</evidence>
<feature type="repeat" description="Solcar" evidence="14">
    <location>
        <begin position="357"/>
        <end position="461"/>
    </location>
</feature>